<evidence type="ECO:0008006" key="3">
    <source>
        <dbReference type="Google" id="ProtNLM"/>
    </source>
</evidence>
<evidence type="ECO:0000313" key="2">
    <source>
        <dbReference type="Proteomes" id="UP001222027"/>
    </source>
</evidence>
<evidence type="ECO:0000313" key="1">
    <source>
        <dbReference type="EMBL" id="KAJ8505975.1"/>
    </source>
</evidence>
<reference evidence="1 2" key="1">
    <citation type="submission" date="2022-12" db="EMBL/GenBank/DDBJ databases">
        <title>Chromosome-scale assembly of the Ensete ventricosum genome.</title>
        <authorList>
            <person name="Dussert Y."/>
            <person name="Stocks J."/>
            <person name="Wendawek A."/>
            <person name="Woldeyes F."/>
            <person name="Nichols R.A."/>
            <person name="Borrell J.S."/>
        </authorList>
    </citation>
    <scope>NUCLEOTIDE SEQUENCE [LARGE SCALE GENOMIC DNA]</scope>
    <source>
        <strain evidence="2">cv. Maze</strain>
        <tissue evidence="1">Seeds</tissue>
    </source>
</reference>
<organism evidence="1 2">
    <name type="scientific">Ensete ventricosum</name>
    <name type="common">Abyssinian banana</name>
    <name type="synonym">Musa ensete</name>
    <dbReference type="NCBI Taxonomy" id="4639"/>
    <lineage>
        <taxon>Eukaryota</taxon>
        <taxon>Viridiplantae</taxon>
        <taxon>Streptophyta</taxon>
        <taxon>Embryophyta</taxon>
        <taxon>Tracheophyta</taxon>
        <taxon>Spermatophyta</taxon>
        <taxon>Magnoliopsida</taxon>
        <taxon>Liliopsida</taxon>
        <taxon>Zingiberales</taxon>
        <taxon>Musaceae</taxon>
        <taxon>Ensete</taxon>
    </lineage>
</organism>
<dbReference type="AlphaFoldDB" id="A0AAV8RFZ8"/>
<sequence>MWVWVWVVYAGVNSFASKSPGSKRTPHVIPTVTLGLPRSDHSSRDQSRRSICHVSTAAWLLNSTRVGPAPPRLCISDTLGLAALCAPFLESTSRDRDRSSGRGIQVRGSERRVAFPKIWILGRIGRPNLFFFGHELIRGS</sequence>
<proteinExistence type="predicted"/>
<comment type="caution">
    <text evidence="1">The sequence shown here is derived from an EMBL/GenBank/DDBJ whole genome shotgun (WGS) entry which is preliminary data.</text>
</comment>
<name>A0AAV8RFZ8_ENSVE</name>
<keyword evidence="2" id="KW-1185">Reference proteome</keyword>
<protein>
    <recommendedName>
        <fullName evidence="3">Secreted protein</fullName>
    </recommendedName>
</protein>
<dbReference type="EMBL" id="JAQQAF010000002">
    <property type="protein sequence ID" value="KAJ8505975.1"/>
    <property type="molecule type" value="Genomic_DNA"/>
</dbReference>
<accession>A0AAV8RFZ8</accession>
<dbReference type="Proteomes" id="UP001222027">
    <property type="component" value="Unassembled WGS sequence"/>
</dbReference>
<gene>
    <name evidence="1" type="ORF">OPV22_006861</name>
</gene>